<evidence type="ECO:0000256" key="8">
    <source>
        <dbReference type="ARBA" id="ARBA00030762"/>
    </source>
</evidence>
<evidence type="ECO:0000313" key="13">
    <source>
        <dbReference type="EMBL" id="ETR69607.1"/>
    </source>
</evidence>
<keyword evidence="6 13" id="KW-0413">Isomerase</keyword>
<reference evidence="14" key="1">
    <citation type="submission" date="2012-11" db="EMBL/GenBank/DDBJ databases">
        <authorList>
            <person name="Lucero-Rivera Y.E."/>
            <person name="Tovar-Ramirez D."/>
        </authorList>
    </citation>
    <scope>NUCLEOTIDE SEQUENCE [LARGE SCALE GENOMIC DNA]</scope>
    <source>
        <strain evidence="14">Araruama</strain>
    </source>
</reference>
<sequence>MMHIYKMKNPIKNYAWGSRTFISQLTGQETPSQEPQAELWMGSHPQGESLVECDSQWIPLSSLVSNNPDTVLGDNLARQFDNNLPFLFKILAIDHPLSIQTHPNDCQAIEGYERENQLKIPLSSAKRNFKDRYHKPELVCALTPLWAMCGFRTIESIQKNFEPLGSIIVPGQSIQSATNFFAHLMLLTDNDKSQLIDTAVQYGQTRRDQTQWQWVCRLASLFKDDIGVLAPLFLNTVCLNPGEALFLEPGVLHAYLEGNAVEVMYNSDNVIRGGLTVKHIDIDTLLEIISPDGELIQIHPQMIQENQWLYQTPVNCFSLIRYNMPSGHEMAISVNGPEILLCVKGSLTIRQNENMITLKQGMSAFVCHETRSYELHGDGIIYKAFV</sequence>
<comment type="caution">
    <text evidence="13">The sequence shown here is derived from an EMBL/GenBank/DDBJ whole genome shotgun (WGS) entry which is preliminary data.</text>
</comment>
<dbReference type="GO" id="GO:0004476">
    <property type="term" value="F:mannose-6-phosphate isomerase activity"/>
    <property type="evidence" value="ECO:0007669"/>
    <property type="project" value="UniProtKB-EC"/>
</dbReference>
<dbReference type="InterPro" id="IPR049071">
    <property type="entry name" value="MPI_cupin_dom"/>
</dbReference>
<feature type="binding site" evidence="10">
    <location>
        <position position="137"/>
    </location>
    <ligand>
        <name>Zn(2+)</name>
        <dbReference type="ChEBI" id="CHEBI:29105"/>
    </ligand>
</feature>
<evidence type="ECO:0000256" key="10">
    <source>
        <dbReference type="PIRSR" id="PIRSR001480-2"/>
    </source>
</evidence>
<dbReference type="InterPro" id="IPR011051">
    <property type="entry name" value="RmlC_Cupin_sf"/>
</dbReference>
<name>A0A1V1P429_9BACT</name>
<dbReference type="Pfam" id="PF21621">
    <property type="entry name" value="MPI_cupin_dom"/>
    <property type="match status" value="1"/>
</dbReference>
<evidence type="ECO:0000256" key="3">
    <source>
        <dbReference type="ARBA" id="ARBA00011956"/>
    </source>
</evidence>
<dbReference type="GO" id="GO:0005829">
    <property type="term" value="C:cytosol"/>
    <property type="evidence" value="ECO:0007669"/>
    <property type="project" value="TreeGrafter"/>
</dbReference>
<dbReference type="PRINTS" id="PR00714">
    <property type="entry name" value="MAN6PISMRASE"/>
</dbReference>
<dbReference type="AlphaFoldDB" id="A0A1V1P429"/>
<evidence type="ECO:0000256" key="2">
    <source>
        <dbReference type="ARBA" id="ARBA00010772"/>
    </source>
</evidence>
<dbReference type="Gene3D" id="1.10.441.10">
    <property type="entry name" value="Phosphomannose Isomerase, domain 2"/>
    <property type="match status" value="1"/>
</dbReference>
<dbReference type="InterPro" id="IPR001250">
    <property type="entry name" value="Man6P_Isoase-1"/>
</dbReference>
<evidence type="ECO:0000313" key="14">
    <source>
        <dbReference type="Proteomes" id="UP000189670"/>
    </source>
</evidence>
<dbReference type="InterPro" id="IPR016305">
    <property type="entry name" value="Mannose-6-P_Isomerase"/>
</dbReference>
<evidence type="ECO:0000256" key="5">
    <source>
        <dbReference type="ARBA" id="ARBA00022833"/>
    </source>
</evidence>
<evidence type="ECO:0000256" key="7">
    <source>
        <dbReference type="ARBA" id="ARBA00029741"/>
    </source>
</evidence>
<feature type="binding site" evidence="10">
    <location>
        <position position="102"/>
    </location>
    <ligand>
        <name>Zn(2+)</name>
        <dbReference type="ChEBI" id="CHEBI:29105"/>
    </ligand>
</feature>
<feature type="binding site" evidence="10">
    <location>
        <position position="100"/>
    </location>
    <ligand>
        <name>Zn(2+)</name>
        <dbReference type="ChEBI" id="CHEBI:29105"/>
    </ligand>
</feature>
<feature type="binding site" evidence="10">
    <location>
        <position position="253"/>
    </location>
    <ligand>
        <name>Zn(2+)</name>
        <dbReference type="ChEBI" id="CHEBI:29105"/>
    </ligand>
</feature>
<dbReference type="Pfam" id="PF20511">
    <property type="entry name" value="PMI_typeI_cat"/>
    <property type="match status" value="1"/>
</dbReference>
<dbReference type="InterPro" id="IPR046457">
    <property type="entry name" value="PMI_typeI_cat"/>
</dbReference>
<gene>
    <name evidence="13" type="primary">manA</name>
    <name evidence="13" type="ORF">OMM_03826</name>
</gene>
<evidence type="ECO:0000256" key="1">
    <source>
        <dbReference type="ARBA" id="ARBA00000757"/>
    </source>
</evidence>
<evidence type="ECO:0000259" key="12">
    <source>
        <dbReference type="Pfam" id="PF21621"/>
    </source>
</evidence>
<keyword evidence="5 10" id="KW-0862">Zinc</keyword>
<dbReference type="PIRSF" id="PIRSF001480">
    <property type="entry name" value="Mannose-6-phosphate_isomerase"/>
    <property type="match status" value="1"/>
</dbReference>
<dbReference type="GO" id="GO:0005975">
    <property type="term" value="P:carbohydrate metabolic process"/>
    <property type="evidence" value="ECO:0007669"/>
    <property type="project" value="InterPro"/>
</dbReference>
<keyword evidence="4 10" id="KW-0479">Metal-binding</keyword>
<dbReference type="NCBIfam" id="TIGR00218">
    <property type="entry name" value="manA"/>
    <property type="match status" value="1"/>
</dbReference>
<dbReference type="PANTHER" id="PTHR10309">
    <property type="entry name" value="MANNOSE-6-PHOSPHATE ISOMERASE"/>
    <property type="match status" value="1"/>
</dbReference>
<feature type="domain" description="Phosphomannose isomerase type I catalytic" evidence="11">
    <location>
        <begin position="4"/>
        <end position="153"/>
    </location>
</feature>
<dbReference type="EC" id="5.3.1.8" evidence="3"/>
<comment type="catalytic activity">
    <reaction evidence="1">
        <text>D-mannose 6-phosphate = D-fructose 6-phosphate</text>
        <dbReference type="Rhea" id="RHEA:12356"/>
        <dbReference type="ChEBI" id="CHEBI:58735"/>
        <dbReference type="ChEBI" id="CHEBI:61527"/>
        <dbReference type="EC" id="5.3.1.8"/>
    </reaction>
</comment>
<feature type="active site" evidence="9">
    <location>
        <position position="272"/>
    </location>
</feature>
<dbReference type="GO" id="GO:0008270">
    <property type="term" value="F:zinc ion binding"/>
    <property type="evidence" value="ECO:0007669"/>
    <property type="project" value="InterPro"/>
</dbReference>
<evidence type="ECO:0000256" key="9">
    <source>
        <dbReference type="PIRSR" id="PIRSR001480-1"/>
    </source>
</evidence>
<feature type="domain" description="Mannose-6-phosphate isomerase cupin" evidence="12">
    <location>
        <begin position="339"/>
        <end position="381"/>
    </location>
</feature>
<dbReference type="GO" id="GO:0009298">
    <property type="term" value="P:GDP-mannose biosynthetic process"/>
    <property type="evidence" value="ECO:0007669"/>
    <property type="project" value="InterPro"/>
</dbReference>
<evidence type="ECO:0000259" key="11">
    <source>
        <dbReference type="Pfam" id="PF20511"/>
    </source>
</evidence>
<comment type="cofactor">
    <cofactor evidence="10">
        <name>Zn(2+)</name>
        <dbReference type="ChEBI" id="CHEBI:29105"/>
    </cofactor>
    <text evidence="10">Binds 1 zinc ion per subunit.</text>
</comment>
<dbReference type="Gene3D" id="2.60.120.10">
    <property type="entry name" value="Jelly Rolls"/>
    <property type="match status" value="2"/>
</dbReference>
<organism evidence="13 14">
    <name type="scientific">Candidatus Magnetoglobus multicellularis str. Araruama</name>
    <dbReference type="NCBI Taxonomy" id="890399"/>
    <lineage>
        <taxon>Bacteria</taxon>
        <taxon>Pseudomonadati</taxon>
        <taxon>Thermodesulfobacteriota</taxon>
        <taxon>Desulfobacteria</taxon>
        <taxon>Desulfobacterales</taxon>
        <taxon>Desulfobacteraceae</taxon>
        <taxon>Candidatus Magnetoglobus</taxon>
    </lineage>
</organism>
<evidence type="ECO:0000256" key="6">
    <source>
        <dbReference type="ARBA" id="ARBA00023235"/>
    </source>
</evidence>
<dbReference type="PANTHER" id="PTHR10309:SF0">
    <property type="entry name" value="MANNOSE-6-PHOSPHATE ISOMERASE"/>
    <property type="match status" value="1"/>
</dbReference>
<dbReference type="SUPFAM" id="SSF51182">
    <property type="entry name" value="RmlC-like cupins"/>
    <property type="match status" value="1"/>
</dbReference>
<evidence type="ECO:0000256" key="4">
    <source>
        <dbReference type="ARBA" id="ARBA00022723"/>
    </source>
</evidence>
<dbReference type="CDD" id="cd07011">
    <property type="entry name" value="cupin_PMI_type_I_N"/>
    <property type="match status" value="1"/>
</dbReference>
<protein>
    <recommendedName>
        <fullName evidence="3">mannose-6-phosphate isomerase</fullName>
        <ecNumber evidence="3">5.3.1.8</ecNumber>
    </recommendedName>
    <alternativeName>
        <fullName evidence="7">Phosphohexomutase</fullName>
    </alternativeName>
    <alternativeName>
        <fullName evidence="8">Phosphomannose isomerase</fullName>
    </alternativeName>
</protein>
<proteinExistence type="inferred from homology"/>
<dbReference type="InterPro" id="IPR014710">
    <property type="entry name" value="RmlC-like_jellyroll"/>
</dbReference>
<dbReference type="EMBL" id="ATBP01000603">
    <property type="protein sequence ID" value="ETR69607.1"/>
    <property type="molecule type" value="Genomic_DNA"/>
</dbReference>
<accession>A0A1V1P429</accession>
<dbReference type="Proteomes" id="UP000189670">
    <property type="component" value="Unassembled WGS sequence"/>
</dbReference>
<comment type="similarity">
    <text evidence="2">Belongs to the mannose-6-phosphate isomerase type 1 family.</text>
</comment>